<feature type="compositionally biased region" description="Basic and acidic residues" evidence="1">
    <location>
        <begin position="109"/>
        <end position="119"/>
    </location>
</feature>
<reference evidence="2 3" key="1">
    <citation type="submission" date="2023-08" db="EMBL/GenBank/DDBJ databases">
        <title>Black Yeasts Isolated from many extreme environments.</title>
        <authorList>
            <person name="Coleine C."/>
            <person name="Stajich J.E."/>
            <person name="Selbmann L."/>
        </authorList>
    </citation>
    <scope>NUCLEOTIDE SEQUENCE [LARGE SCALE GENOMIC DNA]</scope>
    <source>
        <strain evidence="2 3">CCFEE 536</strain>
    </source>
</reference>
<feature type="compositionally biased region" description="Basic and acidic residues" evidence="1">
    <location>
        <begin position="306"/>
        <end position="316"/>
    </location>
</feature>
<dbReference type="SUPFAM" id="SSF81901">
    <property type="entry name" value="HCP-like"/>
    <property type="match status" value="1"/>
</dbReference>
<dbReference type="PANTHER" id="PTHR43628:SF11">
    <property type="entry name" value="PROTEIN DSF2"/>
    <property type="match status" value="1"/>
</dbReference>
<dbReference type="InterPro" id="IPR011990">
    <property type="entry name" value="TPR-like_helical_dom_sf"/>
</dbReference>
<evidence type="ECO:0000256" key="1">
    <source>
        <dbReference type="SAM" id="MobiDB-lite"/>
    </source>
</evidence>
<dbReference type="Pfam" id="PF08238">
    <property type="entry name" value="Sel1"/>
    <property type="match status" value="3"/>
</dbReference>
<protein>
    <recommendedName>
        <fullName evidence="4">HCP-like protein</fullName>
    </recommendedName>
</protein>
<feature type="compositionally biased region" description="Low complexity" evidence="1">
    <location>
        <begin position="46"/>
        <end position="59"/>
    </location>
</feature>
<organism evidence="2 3">
    <name type="scientific">Cryomyces antarcticus</name>
    <dbReference type="NCBI Taxonomy" id="329879"/>
    <lineage>
        <taxon>Eukaryota</taxon>
        <taxon>Fungi</taxon>
        <taxon>Dikarya</taxon>
        <taxon>Ascomycota</taxon>
        <taxon>Pezizomycotina</taxon>
        <taxon>Dothideomycetes</taxon>
        <taxon>Dothideomycetes incertae sedis</taxon>
        <taxon>Cryomyces</taxon>
    </lineage>
</organism>
<dbReference type="Gene3D" id="1.25.40.10">
    <property type="entry name" value="Tetratricopeptide repeat domain"/>
    <property type="match status" value="1"/>
</dbReference>
<accession>A0ABR0LZ31</accession>
<dbReference type="InterPro" id="IPR052945">
    <property type="entry name" value="Mitotic_Regulator"/>
</dbReference>
<evidence type="ECO:0008006" key="4">
    <source>
        <dbReference type="Google" id="ProtNLM"/>
    </source>
</evidence>
<dbReference type="Proteomes" id="UP001357485">
    <property type="component" value="Unassembled WGS sequence"/>
</dbReference>
<dbReference type="EMBL" id="JAVRRA010008339">
    <property type="protein sequence ID" value="KAK5256962.1"/>
    <property type="molecule type" value="Genomic_DNA"/>
</dbReference>
<feature type="compositionally biased region" description="Basic and acidic residues" evidence="1">
    <location>
        <begin position="65"/>
        <end position="82"/>
    </location>
</feature>
<gene>
    <name evidence="2" type="ORF">LTR16_001970</name>
</gene>
<comment type="caution">
    <text evidence="2">The sequence shown here is derived from an EMBL/GenBank/DDBJ whole genome shotgun (WGS) entry which is preliminary data.</text>
</comment>
<dbReference type="PANTHER" id="PTHR43628">
    <property type="entry name" value="ACTIVATOR OF C KINASE PROTEIN 1-RELATED"/>
    <property type="match status" value="1"/>
</dbReference>
<feature type="region of interest" description="Disordered" evidence="1">
    <location>
        <begin position="1"/>
        <end position="124"/>
    </location>
</feature>
<feature type="region of interest" description="Disordered" evidence="1">
    <location>
        <begin position="293"/>
        <end position="325"/>
    </location>
</feature>
<dbReference type="SMART" id="SM00671">
    <property type="entry name" value="SEL1"/>
    <property type="match status" value="3"/>
</dbReference>
<keyword evidence="3" id="KW-1185">Reference proteome</keyword>
<evidence type="ECO:0000313" key="2">
    <source>
        <dbReference type="EMBL" id="KAK5256962.1"/>
    </source>
</evidence>
<proteinExistence type="predicted"/>
<sequence>MQKGTIGPRESWAQHRFTWEESPEHTVATPVVPITRSEPPTPPTSHSPAPKAPVDVATTTRRRSRSADHRDSLKQRSVREPHASSTSVTSDRTIKAGTGKTKTSSLHLSPEDHLEKGIESHNSGSLTKSTYHLRVAARAGLPTAMLLYALACRHGWGMRPNQAEGVQWLRKAVDCSGMEVADDEDLANRSPNPADTTDRKTRKAQFALAIYELGVSYMNGWGIEQDKALALRCFEIAGNWGDCDALAEAGFCYTQGVGCKKDLVKAAKFYRLAEAKGMSMAGNSWIYKDKYMEKDDSRSTRPAPDVIEKKPRDKTRTRTMFGRKK</sequence>
<dbReference type="InterPro" id="IPR006597">
    <property type="entry name" value="Sel1-like"/>
</dbReference>
<evidence type="ECO:0000313" key="3">
    <source>
        <dbReference type="Proteomes" id="UP001357485"/>
    </source>
</evidence>
<name>A0ABR0LZ31_9PEZI</name>